<dbReference type="Pfam" id="PF04427">
    <property type="entry name" value="Brix"/>
    <property type="match status" value="1"/>
</dbReference>
<comment type="subcellular location">
    <subcellularLocation>
        <location evidence="2">Nucleus</location>
        <location evidence="2">Nucleolus</location>
    </subcellularLocation>
</comment>
<dbReference type="PANTHER" id="PTHR13634:SF0">
    <property type="entry name" value="RIBOSOME BIOGENESIS PROTEIN BRX1 HOMOLOG"/>
    <property type="match status" value="1"/>
</dbReference>
<evidence type="ECO:0000256" key="6">
    <source>
        <dbReference type="SAM" id="MobiDB-lite"/>
    </source>
</evidence>
<comment type="caution">
    <text evidence="8">The sequence shown here is derived from an EMBL/GenBank/DDBJ whole genome shotgun (WGS) entry which is preliminary data.</text>
</comment>
<comment type="function">
    <text evidence="1">Required for biogenesis of the 60S ribosomal subunit.</text>
</comment>
<evidence type="ECO:0000256" key="4">
    <source>
        <dbReference type="ARBA" id="ARBA00022517"/>
    </source>
</evidence>
<name>A0A9W7XKT8_9FUNG</name>
<dbReference type="GO" id="GO:0000027">
    <property type="term" value="P:ribosomal large subunit assembly"/>
    <property type="evidence" value="ECO:0007669"/>
    <property type="project" value="TreeGrafter"/>
</dbReference>
<dbReference type="Proteomes" id="UP001145021">
    <property type="component" value="Unassembled WGS sequence"/>
</dbReference>
<keyword evidence="5" id="KW-0539">Nucleus</keyword>
<dbReference type="EMBL" id="JANBOH010000143">
    <property type="protein sequence ID" value="KAJ1644774.1"/>
    <property type="molecule type" value="Genomic_DNA"/>
</dbReference>
<dbReference type="SUPFAM" id="SSF52954">
    <property type="entry name" value="Class II aaRS ABD-related"/>
    <property type="match status" value="1"/>
</dbReference>
<dbReference type="GO" id="GO:0019843">
    <property type="term" value="F:rRNA binding"/>
    <property type="evidence" value="ECO:0007669"/>
    <property type="project" value="InterPro"/>
</dbReference>
<feature type="region of interest" description="Disordered" evidence="6">
    <location>
        <begin position="258"/>
        <end position="288"/>
    </location>
</feature>
<gene>
    <name evidence="8" type="primary">BRX1</name>
    <name evidence="8" type="ORF">LPJ64_003576</name>
</gene>
<organism evidence="8 9">
    <name type="scientific">Coemansia asiatica</name>
    <dbReference type="NCBI Taxonomy" id="1052880"/>
    <lineage>
        <taxon>Eukaryota</taxon>
        <taxon>Fungi</taxon>
        <taxon>Fungi incertae sedis</taxon>
        <taxon>Zoopagomycota</taxon>
        <taxon>Kickxellomycotina</taxon>
        <taxon>Kickxellomycetes</taxon>
        <taxon>Kickxellales</taxon>
        <taxon>Kickxellaceae</taxon>
        <taxon>Coemansia</taxon>
    </lineage>
</organism>
<dbReference type="PROSITE" id="PS50833">
    <property type="entry name" value="BRIX"/>
    <property type="match status" value="1"/>
</dbReference>
<dbReference type="SMART" id="SM00879">
    <property type="entry name" value="Brix"/>
    <property type="match status" value="1"/>
</dbReference>
<evidence type="ECO:0000259" key="7">
    <source>
        <dbReference type="PROSITE" id="PS50833"/>
    </source>
</evidence>
<reference evidence="8" key="1">
    <citation type="submission" date="2022-07" db="EMBL/GenBank/DDBJ databases">
        <title>Phylogenomic reconstructions and comparative analyses of Kickxellomycotina fungi.</title>
        <authorList>
            <person name="Reynolds N.K."/>
            <person name="Stajich J.E."/>
            <person name="Barry K."/>
            <person name="Grigoriev I.V."/>
            <person name="Crous P."/>
            <person name="Smith M.E."/>
        </authorList>
    </citation>
    <scope>NUCLEOTIDE SEQUENCE</scope>
    <source>
        <strain evidence="8">NBRC 105413</strain>
    </source>
</reference>
<dbReference type="AlphaFoldDB" id="A0A9W7XKT8"/>
<dbReference type="FunFam" id="3.40.50.10480:FF:000003">
    <property type="entry name" value="Ribosome biogenesis protein BRX1"/>
    <property type="match status" value="1"/>
</dbReference>
<evidence type="ECO:0000313" key="8">
    <source>
        <dbReference type="EMBL" id="KAJ1644774.1"/>
    </source>
</evidence>
<evidence type="ECO:0000256" key="5">
    <source>
        <dbReference type="ARBA" id="ARBA00023242"/>
    </source>
</evidence>
<sequence length="288" mass="33063">MATLYKTAKSEFMDVDDLIEEKEKLTNIKHRVLMVASRGSTYRHRHLLNDLEALLPHSKKEAKIEAKKDMELLNELAEIHNCNNVFYFETRKHTDLYMWISRAPSGPSVKFQVQNLHTMDELKMTGNCLKGSRPILSFDANFDSEPHLQLLKEIFTQTFGVPKGARKSKPFFDHVFTFSVVDGRIWFRNFQIAEKDSTTGGDLAKDDKPTLIEIGPRFVLNPIRIFEGSFGGPTLYENPKFISPNVIRANILRQKAAKHAGRMNNATERENRSKENPLPVDPLKDVFE</sequence>
<protein>
    <submittedName>
        <fullName evidence="8">Ribosome biogenesis protein brx1</fullName>
    </submittedName>
</protein>
<evidence type="ECO:0000256" key="3">
    <source>
        <dbReference type="ARBA" id="ARBA00006369"/>
    </source>
</evidence>
<feature type="domain" description="Brix" evidence="7">
    <location>
        <begin position="30"/>
        <end position="231"/>
    </location>
</feature>
<evidence type="ECO:0000256" key="2">
    <source>
        <dbReference type="ARBA" id="ARBA00004604"/>
    </source>
</evidence>
<dbReference type="GO" id="GO:0005730">
    <property type="term" value="C:nucleolus"/>
    <property type="evidence" value="ECO:0007669"/>
    <property type="project" value="UniProtKB-SubCell"/>
</dbReference>
<proteinExistence type="inferred from homology"/>
<dbReference type="InterPro" id="IPR026532">
    <property type="entry name" value="BRX1"/>
</dbReference>
<evidence type="ECO:0000256" key="1">
    <source>
        <dbReference type="ARBA" id="ARBA00003439"/>
    </source>
</evidence>
<accession>A0A9W7XKT8</accession>
<evidence type="ECO:0000313" key="9">
    <source>
        <dbReference type="Proteomes" id="UP001145021"/>
    </source>
</evidence>
<dbReference type="PANTHER" id="PTHR13634">
    <property type="entry name" value="RIBOSOME BIOGENESIS PROTEIN BRIX"/>
    <property type="match status" value="1"/>
</dbReference>
<dbReference type="GO" id="GO:0006364">
    <property type="term" value="P:rRNA processing"/>
    <property type="evidence" value="ECO:0007669"/>
    <property type="project" value="InterPro"/>
</dbReference>
<comment type="similarity">
    <text evidence="3">Belongs to the BRX1 family.</text>
</comment>
<dbReference type="InterPro" id="IPR007109">
    <property type="entry name" value="Brix"/>
</dbReference>
<dbReference type="Gene3D" id="3.40.50.10480">
    <property type="entry name" value="Probable brix-domain ribosomal biogenesis protein"/>
    <property type="match status" value="1"/>
</dbReference>
<keyword evidence="4" id="KW-0690">Ribosome biogenesis</keyword>
<keyword evidence="9" id="KW-1185">Reference proteome</keyword>